<keyword evidence="4" id="KW-1185">Reference proteome</keyword>
<proteinExistence type="predicted"/>
<dbReference type="OrthoDB" id="67155at2759"/>
<sequence>MSILEILAWIVLAKRDKCEAGGSFLDRITFALALHFYKFCTFVDCLIHGLSRTEVLISRVREPQKTHVLKQLIWNVWAHSQLQDLQGEWSNEQELPLVGKTDNIDSSFVGLLTDVPQSIGLVYEDLLERAANPTTWSDGKDRYIEIYNSVFQATNEAEIDIEESVILSSGLRHRRKTGRALSANKTTEEAVPAPKPHNRGNLDWVALGFQGSDPATDFRGSGKFGEECFYRFCTVTNPKVVLRTIMLQSGSFNSGPVVLSKPWYSVALVSIHLSQFILTLIQRDTTRLAFYRGVLLSLSLESLNGANKLVDIEDCIYTLHSTLLTKFHKTWMEAVAKGDITSVMDTEPFLENFKTTMTEWLWLEHSWAVDPEDTYEILEFSE</sequence>
<dbReference type="RefSeq" id="XP_018733649.1">
    <property type="nucleotide sequence ID" value="XM_018881016.1"/>
</dbReference>
<name>A0A167C3G6_9ASCO</name>
<reference evidence="3 4" key="1">
    <citation type="submission" date="2016-02" db="EMBL/GenBank/DDBJ databases">
        <title>Complete genome sequence and transcriptome regulation of the pentose utilising yeast Sugiyamaella lignohabitans.</title>
        <authorList>
            <person name="Bellasio M."/>
            <person name="Peymann A."/>
            <person name="Valli M."/>
            <person name="Sipitzky M."/>
            <person name="Graf A."/>
            <person name="Sauer M."/>
            <person name="Marx H."/>
            <person name="Mattanovich D."/>
        </authorList>
    </citation>
    <scope>NUCLEOTIDE SEQUENCE [LARGE SCALE GENOMIC DNA]</scope>
    <source>
        <strain evidence="3 4">CBS 10342</strain>
    </source>
</reference>
<evidence type="ECO:0000313" key="3">
    <source>
        <dbReference type="EMBL" id="ANB11172.1"/>
    </source>
</evidence>
<feature type="region of interest" description="Disordered" evidence="1">
    <location>
        <begin position="177"/>
        <end position="198"/>
    </location>
</feature>
<feature type="domain" description="ELMO" evidence="2">
    <location>
        <begin position="172"/>
        <end position="361"/>
    </location>
</feature>
<protein>
    <recommendedName>
        <fullName evidence="2">ELMO domain-containing protein</fullName>
    </recommendedName>
</protein>
<dbReference type="InterPro" id="IPR006816">
    <property type="entry name" value="ELMO_dom"/>
</dbReference>
<dbReference type="PROSITE" id="PS51335">
    <property type="entry name" value="ELMO"/>
    <property type="match status" value="1"/>
</dbReference>
<dbReference type="AlphaFoldDB" id="A0A167C3G6"/>
<dbReference type="PANTHER" id="PTHR12771:SF51">
    <property type="entry name" value="LD01482P"/>
    <property type="match status" value="1"/>
</dbReference>
<evidence type="ECO:0000313" key="4">
    <source>
        <dbReference type="Proteomes" id="UP000189580"/>
    </source>
</evidence>
<evidence type="ECO:0000256" key="1">
    <source>
        <dbReference type="SAM" id="MobiDB-lite"/>
    </source>
</evidence>
<dbReference type="EMBL" id="CP014500">
    <property type="protein sequence ID" value="ANB11172.1"/>
    <property type="molecule type" value="Genomic_DNA"/>
</dbReference>
<dbReference type="KEGG" id="slb:AWJ20_3974"/>
<gene>
    <name evidence="3" type="ORF">AWJ20_3974</name>
</gene>
<dbReference type="GeneID" id="30036054"/>
<evidence type="ECO:0000259" key="2">
    <source>
        <dbReference type="PROSITE" id="PS51335"/>
    </source>
</evidence>
<organism evidence="3 4">
    <name type="scientific">Sugiyamaella lignohabitans</name>
    <dbReference type="NCBI Taxonomy" id="796027"/>
    <lineage>
        <taxon>Eukaryota</taxon>
        <taxon>Fungi</taxon>
        <taxon>Dikarya</taxon>
        <taxon>Ascomycota</taxon>
        <taxon>Saccharomycotina</taxon>
        <taxon>Dipodascomycetes</taxon>
        <taxon>Dipodascales</taxon>
        <taxon>Trichomonascaceae</taxon>
        <taxon>Sugiyamaella</taxon>
    </lineage>
</organism>
<dbReference type="PANTHER" id="PTHR12771">
    <property type="entry name" value="ENGULFMENT AND CELL MOTILITY"/>
    <property type="match status" value="1"/>
</dbReference>
<dbReference type="InterPro" id="IPR050868">
    <property type="entry name" value="ELMO_domain-containing"/>
</dbReference>
<dbReference type="Pfam" id="PF04727">
    <property type="entry name" value="ELMO_CED12"/>
    <property type="match status" value="1"/>
</dbReference>
<dbReference type="Proteomes" id="UP000189580">
    <property type="component" value="Chromosome c"/>
</dbReference>
<accession>A0A167C3G6</accession>